<dbReference type="RefSeq" id="WP_169226708.1">
    <property type="nucleotide sequence ID" value="NZ_JABBGC010000002.1"/>
</dbReference>
<comment type="caution">
    <text evidence="1">The sequence shown here is derived from an EMBL/GenBank/DDBJ whole genome shotgun (WGS) entry which is preliminary data.</text>
</comment>
<organism evidence="1 2">
    <name type="scientific">Chitinophaga fulva</name>
    <dbReference type="NCBI Taxonomy" id="2728842"/>
    <lineage>
        <taxon>Bacteria</taxon>
        <taxon>Pseudomonadati</taxon>
        <taxon>Bacteroidota</taxon>
        <taxon>Chitinophagia</taxon>
        <taxon>Chitinophagales</taxon>
        <taxon>Chitinophagaceae</taxon>
        <taxon>Chitinophaga</taxon>
    </lineage>
</organism>
<gene>
    <name evidence="1" type="ORF">HHL17_20780</name>
</gene>
<evidence type="ECO:0008006" key="3">
    <source>
        <dbReference type="Google" id="ProtNLM"/>
    </source>
</evidence>
<evidence type="ECO:0000313" key="2">
    <source>
        <dbReference type="Proteomes" id="UP000583266"/>
    </source>
</evidence>
<reference evidence="1 2" key="1">
    <citation type="submission" date="2020-04" db="EMBL/GenBank/DDBJ databases">
        <title>Chitinophaga sp. G-6-1-13 sp. nov., isolated from soil.</title>
        <authorList>
            <person name="Dahal R.H."/>
            <person name="Chaudhary D.K."/>
        </authorList>
    </citation>
    <scope>NUCLEOTIDE SEQUENCE [LARGE SCALE GENOMIC DNA]</scope>
    <source>
        <strain evidence="1 2">G-6-1-13</strain>
    </source>
</reference>
<protein>
    <recommendedName>
        <fullName evidence="3">Pyrrolo-quinoline quinone</fullName>
    </recommendedName>
</protein>
<dbReference type="SUPFAM" id="SSF50998">
    <property type="entry name" value="Quinoprotein alcohol dehydrogenase-like"/>
    <property type="match status" value="1"/>
</dbReference>
<dbReference type="EMBL" id="JABBGC010000002">
    <property type="protein sequence ID" value="NML39647.1"/>
    <property type="molecule type" value="Genomic_DNA"/>
</dbReference>
<accession>A0A848GNW0</accession>
<evidence type="ECO:0000313" key="1">
    <source>
        <dbReference type="EMBL" id="NML39647.1"/>
    </source>
</evidence>
<dbReference type="AlphaFoldDB" id="A0A848GNW0"/>
<dbReference type="InterPro" id="IPR015943">
    <property type="entry name" value="WD40/YVTN_repeat-like_dom_sf"/>
</dbReference>
<dbReference type="InterPro" id="IPR011047">
    <property type="entry name" value="Quinoprotein_ADH-like_sf"/>
</dbReference>
<keyword evidence="2" id="KW-1185">Reference proteome</keyword>
<sequence>MFRLTAQLPGINIISDSAECLYIYKEGALWEMNKTDLTQRRLIGDVQDCHPVFTSGNNRILNCNGSLTVLQPDGTLQIIGGRLFPDVQLGEDLLITDRSQRPNQLIRLNAAGKEVWRKDIALGNQHLIVGDKLYYLRKDSYNVRFNIINRLSLATGEHDELIDFDPGYLDKVPDKERYKNAFYYLLMANEEVIVALVNNNRIVAVDIHTGAVKWEITVVTDAKGHAAVFPFAGPVWGGMFDGKRYVLQGRAFSYIDPISQSAVVLQYPLLDNTGRELNVFASRKEGEQLLYTASVGGKDLNCIGVFDVHQEAVIWQEEVPIAPRATLRDAPLAGSRYLFVADSNNVLYIYEQG</sequence>
<name>A0A848GNW0_9BACT</name>
<dbReference type="Proteomes" id="UP000583266">
    <property type="component" value="Unassembled WGS sequence"/>
</dbReference>
<dbReference type="Gene3D" id="2.130.10.10">
    <property type="entry name" value="YVTN repeat-like/Quinoprotein amine dehydrogenase"/>
    <property type="match status" value="1"/>
</dbReference>
<proteinExistence type="predicted"/>